<reference evidence="5" key="1">
    <citation type="journal article" date="2022" name="G3 (Bethesda)">
        <title>High quality genome of the basidiomycete yeast Dioszegia hungarica PDD-24b-2 isolated from cloud water.</title>
        <authorList>
            <person name="Jarrige D."/>
            <person name="Haridas S."/>
            <person name="Bleykasten-Grosshans C."/>
            <person name="Joly M."/>
            <person name="Nadalig T."/>
            <person name="Sancelme M."/>
            <person name="Vuilleumier S."/>
            <person name="Grigoriev I.V."/>
            <person name="Amato P."/>
            <person name="Bringel F."/>
        </authorList>
    </citation>
    <scope>NUCLEOTIDE SEQUENCE</scope>
    <source>
        <strain evidence="5">PDD-24b-2</strain>
    </source>
</reference>
<dbReference type="RefSeq" id="XP_052948737.1">
    <property type="nucleotide sequence ID" value="XM_053086525.1"/>
</dbReference>
<evidence type="ECO:0000256" key="1">
    <source>
        <dbReference type="ARBA" id="ARBA00004370"/>
    </source>
</evidence>
<dbReference type="SMART" id="SM00176">
    <property type="entry name" value="RAN"/>
    <property type="match status" value="1"/>
</dbReference>
<accession>A0AA38HEQ1</accession>
<dbReference type="InterPro" id="IPR001806">
    <property type="entry name" value="Small_GTPase"/>
</dbReference>
<evidence type="ECO:0000256" key="2">
    <source>
        <dbReference type="ARBA" id="ARBA00006270"/>
    </source>
</evidence>
<evidence type="ECO:0000313" key="6">
    <source>
        <dbReference type="Proteomes" id="UP001164286"/>
    </source>
</evidence>
<keyword evidence="5" id="KW-0378">Hydrolase</keyword>
<dbReference type="InterPro" id="IPR050209">
    <property type="entry name" value="Rab_GTPases_membrane_traffic"/>
</dbReference>
<protein>
    <submittedName>
        <fullName evidence="5">P-loop containing nucleoside triphosphate hydrolase protein</fullName>
    </submittedName>
</protein>
<comment type="caution">
    <text evidence="5">The sequence shown here is derived from an EMBL/GenBank/DDBJ whole genome shotgun (WGS) entry which is preliminary data.</text>
</comment>
<name>A0AA38HEQ1_9TREE</name>
<dbReference type="FunFam" id="3.40.50.300:FF:001193">
    <property type="entry name" value="Rab family, other"/>
    <property type="match status" value="1"/>
</dbReference>
<evidence type="ECO:0000256" key="4">
    <source>
        <dbReference type="ARBA" id="ARBA00023136"/>
    </source>
</evidence>
<proteinExistence type="inferred from homology"/>
<dbReference type="EMBL" id="JAKWFO010000002">
    <property type="protein sequence ID" value="KAI9638960.1"/>
    <property type="molecule type" value="Genomic_DNA"/>
</dbReference>
<dbReference type="PRINTS" id="PR00449">
    <property type="entry name" value="RASTRNSFRMNG"/>
</dbReference>
<dbReference type="GO" id="GO:0005525">
    <property type="term" value="F:GTP binding"/>
    <property type="evidence" value="ECO:0007669"/>
    <property type="project" value="InterPro"/>
</dbReference>
<dbReference type="AlphaFoldDB" id="A0AA38HEQ1"/>
<dbReference type="PANTHER" id="PTHR47979">
    <property type="entry name" value="DRAB11-RELATED"/>
    <property type="match status" value="1"/>
</dbReference>
<evidence type="ECO:0000313" key="5">
    <source>
        <dbReference type="EMBL" id="KAI9638960.1"/>
    </source>
</evidence>
<dbReference type="SMART" id="SM00175">
    <property type="entry name" value="RAB"/>
    <property type="match status" value="1"/>
</dbReference>
<keyword evidence="6" id="KW-1185">Reference proteome</keyword>
<dbReference type="SMART" id="SM00173">
    <property type="entry name" value="RAS"/>
    <property type="match status" value="1"/>
</dbReference>
<dbReference type="GeneID" id="77725726"/>
<dbReference type="PROSITE" id="PS51421">
    <property type="entry name" value="RAS"/>
    <property type="match status" value="1"/>
</dbReference>
<dbReference type="InterPro" id="IPR005225">
    <property type="entry name" value="Small_GTP-bd"/>
</dbReference>
<evidence type="ECO:0000256" key="3">
    <source>
        <dbReference type="ARBA" id="ARBA00022741"/>
    </source>
</evidence>
<keyword evidence="3" id="KW-0547">Nucleotide-binding</keyword>
<keyword evidence="4" id="KW-0472">Membrane</keyword>
<organism evidence="5 6">
    <name type="scientific">Dioszegia hungarica</name>
    <dbReference type="NCBI Taxonomy" id="4972"/>
    <lineage>
        <taxon>Eukaryota</taxon>
        <taxon>Fungi</taxon>
        <taxon>Dikarya</taxon>
        <taxon>Basidiomycota</taxon>
        <taxon>Agaricomycotina</taxon>
        <taxon>Tremellomycetes</taxon>
        <taxon>Tremellales</taxon>
        <taxon>Bulleribasidiaceae</taxon>
        <taxon>Dioszegia</taxon>
    </lineage>
</organism>
<comment type="subcellular location">
    <subcellularLocation>
        <location evidence="1">Membrane</location>
    </subcellularLocation>
</comment>
<sequence>MADEEGTELVDVYDYLFKFIIVGEAGTGKSCLLSYLINNTFKENSSHTIGVEFSSRVLRIGARNVKLQLWDTAGQERFRAVTRSYFRGAAGVLLVYDISSRQSFANLNRWLTDCRALASPHLVPVLIGNKVDREEDREVEYAEGARWAAENGLLFVEVSSMTGENILTPFLLASRTILEKIDKGEIDPEQAGTGISYGERQLRAVGSTSKLGGFGARRKRSRSVNLGDMVGQRRCTC</sequence>
<dbReference type="InterPro" id="IPR027417">
    <property type="entry name" value="P-loop_NTPase"/>
</dbReference>
<dbReference type="Gene3D" id="3.40.50.300">
    <property type="entry name" value="P-loop containing nucleotide triphosphate hydrolases"/>
    <property type="match status" value="1"/>
</dbReference>
<gene>
    <name evidence="5" type="ORF">MKK02DRAFT_22135</name>
</gene>
<dbReference type="SUPFAM" id="SSF52540">
    <property type="entry name" value="P-loop containing nucleoside triphosphate hydrolases"/>
    <property type="match status" value="1"/>
</dbReference>
<comment type="similarity">
    <text evidence="2">Belongs to the small GTPase superfamily. Rab family.</text>
</comment>
<dbReference type="SMART" id="SM00174">
    <property type="entry name" value="RHO"/>
    <property type="match status" value="1"/>
</dbReference>
<dbReference type="PROSITE" id="PS51419">
    <property type="entry name" value="RAB"/>
    <property type="match status" value="1"/>
</dbReference>
<dbReference type="GO" id="GO:0016020">
    <property type="term" value="C:membrane"/>
    <property type="evidence" value="ECO:0007669"/>
    <property type="project" value="UniProtKB-SubCell"/>
</dbReference>
<dbReference type="Pfam" id="PF00071">
    <property type="entry name" value="Ras"/>
    <property type="match status" value="1"/>
</dbReference>
<dbReference type="GO" id="GO:0003924">
    <property type="term" value="F:GTPase activity"/>
    <property type="evidence" value="ECO:0007669"/>
    <property type="project" value="InterPro"/>
</dbReference>
<dbReference type="NCBIfam" id="TIGR00231">
    <property type="entry name" value="small_GTP"/>
    <property type="match status" value="1"/>
</dbReference>
<dbReference type="Proteomes" id="UP001164286">
    <property type="component" value="Unassembled WGS sequence"/>
</dbReference>